<protein>
    <submittedName>
        <fullName evidence="1">Uncharacterized protein</fullName>
    </submittedName>
</protein>
<dbReference type="Proteomes" id="UP001163835">
    <property type="component" value="Unassembled WGS sequence"/>
</dbReference>
<proteinExistence type="predicted"/>
<feature type="non-terminal residue" evidence="1">
    <location>
        <position position="1"/>
    </location>
</feature>
<evidence type="ECO:0000313" key="2">
    <source>
        <dbReference type="Proteomes" id="UP001163835"/>
    </source>
</evidence>
<keyword evidence="2" id="KW-1185">Reference proteome</keyword>
<evidence type="ECO:0000313" key="1">
    <source>
        <dbReference type="EMBL" id="KAJ3805748.1"/>
    </source>
</evidence>
<comment type="caution">
    <text evidence="1">The sequence shown here is derived from an EMBL/GenBank/DDBJ whole genome shotgun (WGS) entry which is preliminary data.</text>
</comment>
<dbReference type="EMBL" id="MU795536">
    <property type="protein sequence ID" value="KAJ3805748.1"/>
    <property type="molecule type" value="Genomic_DNA"/>
</dbReference>
<name>A0ACC1TMA9_9AGAR</name>
<reference evidence="1" key="1">
    <citation type="submission" date="2022-09" db="EMBL/GenBank/DDBJ databases">
        <title>A Global Phylogenomic Analysis of the Shiitake Genus Lentinula.</title>
        <authorList>
            <consortium name="DOE Joint Genome Institute"/>
            <person name="Sierra-Patev S."/>
            <person name="Min B."/>
            <person name="Naranjo-Ortiz M."/>
            <person name="Looney B."/>
            <person name="Konkel Z."/>
            <person name="Slot J.C."/>
            <person name="Sakamoto Y."/>
            <person name="Steenwyk J.L."/>
            <person name="Rokas A."/>
            <person name="Carro J."/>
            <person name="Camarero S."/>
            <person name="Ferreira P."/>
            <person name="Molpeceres G."/>
            <person name="Ruiz-Duenas F.J."/>
            <person name="Serrano A."/>
            <person name="Henrissat B."/>
            <person name="Drula E."/>
            <person name="Hughes K.W."/>
            <person name="Mata J.L."/>
            <person name="Ishikawa N.K."/>
            <person name="Vargas-Isla R."/>
            <person name="Ushijima S."/>
            <person name="Smith C.A."/>
            <person name="Ahrendt S."/>
            <person name="Andreopoulos W."/>
            <person name="He G."/>
            <person name="Labutti K."/>
            <person name="Lipzen A."/>
            <person name="Ng V."/>
            <person name="Riley R."/>
            <person name="Sandor L."/>
            <person name="Barry K."/>
            <person name="Martinez A.T."/>
            <person name="Xiao Y."/>
            <person name="Gibbons J.G."/>
            <person name="Terashima K."/>
            <person name="Grigoriev I.V."/>
            <person name="Hibbett D.S."/>
        </authorList>
    </citation>
    <scope>NUCLEOTIDE SEQUENCE</scope>
    <source>
        <strain evidence="1">TMI1499</strain>
    </source>
</reference>
<organism evidence="1 2">
    <name type="scientific">Lentinula aff. lateritia</name>
    <dbReference type="NCBI Taxonomy" id="2804960"/>
    <lineage>
        <taxon>Eukaryota</taxon>
        <taxon>Fungi</taxon>
        <taxon>Dikarya</taxon>
        <taxon>Basidiomycota</taxon>
        <taxon>Agaricomycotina</taxon>
        <taxon>Agaricomycetes</taxon>
        <taxon>Agaricomycetidae</taxon>
        <taxon>Agaricales</taxon>
        <taxon>Marasmiineae</taxon>
        <taxon>Omphalotaceae</taxon>
        <taxon>Lentinula</taxon>
    </lineage>
</organism>
<accession>A0ACC1TMA9</accession>
<gene>
    <name evidence="1" type="ORF">F5876DRAFT_69536</name>
</gene>
<sequence length="642" mass="68334">CYIVFSKVMKNQDKINQGAYLDLYGAERCRRVQKESSGAQGCRGNPPDYLWCRAVHKGAEGIHQIICGAERCRRVQKESSGAEGCRRNLAVQKGAGGIRKLIWTCRVQSGAEGCRGNPQAYLDLYGAQGCRGNPSDYLWCRAVQKGAEGIQAQLQSPQVLMTFVIVKAAIKVKKVSSIPKCSEKIFILTIVFTDSSSKNEFNVDAVFAATTLLIPISGFKSKAKGCIQIFMIVCHLLWRKRDDAKSPALDEVVKEAARNIAPGSSIEVVSPRPLYLTNVSLSCDFQNAFAPTSLVLSIVRTDRRTSPPFTIVTLIVGQSLTQHIHVRLDASIKYVLSVKGSNTLSILGYHSQVNDTLILPNMESANQNSNDLGAAHATPAITISPPIPNGTRQPPSGSESTNPTVSNVATSSLPLLATGPSDTGLTGDGRSITRFDKAPSTGSNYSSGQSESNSSSATATGFGYASLAPNSSSSAYTNLPVQALRPEPYESAMGSNNGDYTAKKMKIEDGTTRRQYLPTGTGIIGQMGGNYTGSDRSNVPEVTNPKKRKSTADNDGASPLALPPHLNMSASSSSVDRARSSSPHPPPAAHSRQNFLNTSGTNNSHLNSAPQAGPSNYHHMASGTSAGYSSRNPFASPSTAGK</sequence>